<name>A0A0F3RGF8_9RICK</name>
<evidence type="ECO:0000313" key="2">
    <source>
        <dbReference type="Proteomes" id="UP000033736"/>
    </source>
</evidence>
<dbReference type="Proteomes" id="UP000033736">
    <property type="component" value="Unassembled WGS sequence"/>
</dbReference>
<protein>
    <submittedName>
        <fullName evidence="1">Cell surface antigen-like Sca8 domain protein</fullName>
    </submittedName>
</protein>
<evidence type="ECO:0000313" key="1">
    <source>
        <dbReference type="EMBL" id="KJW05348.1"/>
    </source>
</evidence>
<dbReference type="GeneID" id="93795869"/>
<reference evidence="1 2" key="1">
    <citation type="submission" date="2015-01" db="EMBL/GenBank/DDBJ databases">
        <title>Genome Sequencing of Rickettsiales /home/snadendla/prok_pipe/test/illegal_ec_num.txt.</title>
        <authorList>
            <person name="Daugherty S.C."/>
            <person name="Su Q."/>
            <person name="Abolude K."/>
            <person name="Beier-Sexton M."/>
            <person name="Carlyon J.A."/>
            <person name="Carter R."/>
            <person name="Day N.P."/>
            <person name="Dumler S.J."/>
            <person name="Dyachenko V."/>
            <person name="Godinez A."/>
            <person name="Kurtti T.J."/>
            <person name="Lichay M."/>
            <person name="Mullins K.E."/>
            <person name="Ott S."/>
            <person name="Pappas-Brown V."/>
            <person name="Paris D.H."/>
            <person name="Patel P."/>
            <person name="Richards A.L."/>
            <person name="Sadzewicz L."/>
            <person name="Sears K."/>
            <person name="Seidman D."/>
            <person name="Sengamalay N."/>
            <person name="Stenos J."/>
            <person name="Tallon L.J."/>
            <person name="Vincent G."/>
            <person name="Fraser C.M."/>
            <person name="Munderloh U."/>
            <person name="Dunning-Hotopp J.C."/>
        </authorList>
    </citation>
    <scope>NUCLEOTIDE SEQUENCE [LARGE SCALE GENOMIC DNA]</scope>
    <source>
        <strain evidence="1 2">T170-B</strain>
    </source>
</reference>
<sequence>MKVLIPNTKDFSKEAIVKFLNIISDEKVEVVLKGVQAVKAANTPVIAPVIVVAGGLPLPTRVGYNGLGMDGLVRKRNSLKPIVNLFPKKNAVVAVAVAYIAPTSKIGDKIRNRCSSYSSFS</sequence>
<keyword evidence="2" id="KW-1185">Reference proteome</keyword>
<dbReference type="EMBL" id="LAOQ01000001">
    <property type="protein sequence ID" value="KJW05348.1"/>
    <property type="molecule type" value="Genomic_DNA"/>
</dbReference>
<gene>
    <name evidence="1" type="ORF">RAT170B_0162</name>
</gene>
<comment type="caution">
    <text evidence="1">The sequence shown here is derived from an EMBL/GenBank/DDBJ whole genome shotgun (WGS) entry which is preliminary data.</text>
</comment>
<dbReference type="AlphaFoldDB" id="A0A0F3RGF8"/>
<dbReference type="PATRIC" id="fig|1268837.3.peg.165"/>
<dbReference type="RefSeq" id="WP_037215253.1">
    <property type="nucleotide sequence ID" value="NZ_LAOQ01000001.1"/>
</dbReference>
<accession>A0A0F3RGF8</accession>
<organism evidence="1 2">
    <name type="scientific">Rickettsia argasii T170-B</name>
    <dbReference type="NCBI Taxonomy" id="1268837"/>
    <lineage>
        <taxon>Bacteria</taxon>
        <taxon>Pseudomonadati</taxon>
        <taxon>Pseudomonadota</taxon>
        <taxon>Alphaproteobacteria</taxon>
        <taxon>Rickettsiales</taxon>
        <taxon>Rickettsiaceae</taxon>
        <taxon>Rickettsieae</taxon>
        <taxon>Rickettsia</taxon>
        <taxon>spotted fever group</taxon>
    </lineage>
</organism>
<proteinExistence type="predicted"/>